<sequence>MQDLKSYVITGYPSNPPFSTSTETFNNNSLSRMHFMNIHTIKKCNYHTIINHTIMHTTSLLMLSELT</sequence>
<dbReference type="EMBL" id="KN396536">
    <property type="protein sequence ID" value="KHG11832.1"/>
    <property type="molecule type" value="Genomic_DNA"/>
</dbReference>
<keyword evidence="2" id="KW-1185">Reference proteome</keyword>
<name>A0A0B0NGS8_GOSAR</name>
<protein>
    <submittedName>
        <fullName evidence="1">Uncharacterized protein</fullName>
    </submittedName>
</protein>
<accession>A0A0B0NGS8</accession>
<gene>
    <name evidence="1" type="ORF">F383_17330</name>
</gene>
<evidence type="ECO:0000313" key="2">
    <source>
        <dbReference type="Proteomes" id="UP000032142"/>
    </source>
</evidence>
<dbReference type="Proteomes" id="UP000032142">
    <property type="component" value="Unassembled WGS sequence"/>
</dbReference>
<proteinExistence type="predicted"/>
<reference evidence="2" key="1">
    <citation type="submission" date="2014-09" db="EMBL/GenBank/DDBJ databases">
        <authorList>
            <person name="Mudge J."/>
            <person name="Ramaraj T."/>
            <person name="Lindquist I.E."/>
            <person name="Bharti A.K."/>
            <person name="Sundararajan A."/>
            <person name="Cameron C.T."/>
            <person name="Woodward J.E."/>
            <person name="May G.D."/>
            <person name="Brubaker C."/>
            <person name="Broadhvest J."/>
            <person name="Wilkins T.A."/>
        </authorList>
    </citation>
    <scope>NUCLEOTIDE SEQUENCE</scope>
    <source>
        <strain evidence="2">cv. AKA8401</strain>
    </source>
</reference>
<evidence type="ECO:0000313" key="1">
    <source>
        <dbReference type="EMBL" id="KHG11832.1"/>
    </source>
</evidence>
<organism evidence="1 2">
    <name type="scientific">Gossypium arboreum</name>
    <name type="common">Tree cotton</name>
    <name type="synonym">Gossypium nanking</name>
    <dbReference type="NCBI Taxonomy" id="29729"/>
    <lineage>
        <taxon>Eukaryota</taxon>
        <taxon>Viridiplantae</taxon>
        <taxon>Streptophyta</taxon>
        <taxon>Embryophyta</taxon>
        <taxon>Tracheophyta</taxon>
        <taxon>Spermatophyta</taxon>
        <taxon>Magnoliopsida</taxon>
        <taxon>eudicotyledons</taxon>
        <taxon>Gunneridae</taxon>
        <taxon>Pentapetalae</taxon>
        <taxon>rosids</taxon>
        <taxon>malvids</taxon>
        <taxon>Malvales</taxon>
        <taxon>Malvaceae</taxon>
        <taxon>Malvoideae</taxon>
        <taxon>Gossypium</taxon>
    </lineage>
</organism>
<dbReference type="AlphaFoldDB" id="A0A0B0NGS8"/>